<dbReference type="OrthoDB" id="408631at2759"/>
<sequence>MSTVQQQRETMAALEAEGIQYIGQCPPHLGETYIDIPLPGGGTNRTMVMWPKASPGSKPLDQCPLIVHFHGGGFATCSPGLMGAPARGIAAMLSAVVACPSLNQLPEQPFPAPIEAAWEVCAWLSHTTNLNGGVLKHESTRVDTNRGFIVGGLSAGGTAAAVIAGITGAASANMTEFAHLSPFRSPITGLFVGIPVTVTEDMIPEKYRSDLKSRIENTQNGGMDLEMIREMERMVNLVHTPWFSPLNLDVSDPRTTKDHPGKVFIYCCSLDAFRDDAIIYQKWLSEHVKHVESRLVLMEGENHIGWVSPPWPQSHSRKMKEMTLDGMAWLLGADWDRTKPLPI</sequence>
<dbReference type="InParanoid" id="A0A507B4W2"/>
<organism evidence="2 3">
    <name type="scientific">Thyridium curvatum</name>
    <dbReference type="NCBI Taxonomy" id="1093900"/>
    <lineage>
        <taxon>Eukaryota</taxon>
        <taxon>Fungi</taxon>
        <taxon>Dikarya</taxon>
        <taxon>Ascomycota</taxon>
        <taxon>Pezizomycotina</taxon>
        <taxon>Sordariomycetes</taxon>
        <taxon>Sordariomycetidae</taxon>
        <taxon>Thyridiales</taxon>
        <taxon>Thyridiaceae</taxon>
        <taxon>Thyridium</taxon>
    </lineage>
</organism>
<dbReference type="PANTHER" id="PTHR23024:SF24">
    <property type="entry name" value="ALPHA_BETA HYDROLASE FOLD-3 DOMAIN-CONTAINING PROTEIN"/>
    <property type="match status" value="1"/>
</dbReference>
<dbReference type="RefSeq" id="XP_030993341.1">
    <property type="nucleotide sequence ID" value="XM_031142372.1"/>
</dbReference>
<protein>
    <recommendedName>
        <fullName evidence="1">Alpha/beta hydrolase fold-3 domain-containing protein</fullName>
    </recommendedName>
</protein>
<evidence type="ECO:0000259" key="1">
    <source>
        <dbReference type="Pfam" id="PF07859"/>
    </source>
</evidence>
<dbReference type="InterPro" id="IPR050466">
    <property type="entry name" value="Carboxylest/Gibb_receptor"/>
</dbReference>
<reference evidence="2 3" key="1">
    <citation type="submission" date="2019-06" db="EMBL/GenBank/DDBJ databases">
        <title>Draft genome sequence of the filamentous fungus Phialemoniopsis curvata isolated from diesel fuel.</title>
        <authorList>
            <person name="Varaljay V.A."/>
            <person name="Lyon W.J."/>
            <person name="Crouch A.L."/>
            <person name="Drake C.E."/>
            <person name="Hollomon J.M."/>
            <person name="Nadeau L.J."/>
            <person name="Nunn H.S."/>
            <person name="Stevenson B.S."/>
            <person name="Bojanowski C.L."/>
            <person name="Crookes-Goodson W.J."/>
        </authorList>
    </citation>
    <scope>NUCLEOTIDE SEQUENCE [LARGE SCALE GENOMIC DNA]</scope>
    <source>
        <strain evidence="2 3">D216</strain>
    </source>
</reference>
<dbReference type="InterPro" id="IPR029058">
    <property type="entry name" value="AB_hydrolase_fold"/>
</dbReference>
<dbReference type="Proteomes" id="UP000319257">
    <property type="component" value="Unassembled WGS sequence"/>
</dbReference>
<dbReference type="EMBL" id="SKBQ01000047">
    <property type="protein sequence ID" value="TPX11630.1"/>
    <property type="molecule type" value="Genomic_DNA"/>
</dbReference>
<keyword evidence="3" id="KW-1185">Reference proteome</keyword>
<dbReference type="Pfam" id="PF07859">
    <property type="entry name" value="Abhydrolase_3"/>
    <property type="match status" value="1"/>
</dbReference>
<dbReference type="PANTHER" id="PTHR23024">
    <property type="entry name" value="ARYLACETAMIDE DEACETYLASE"/>
    <property type="match status" value="1"/>
</dbReference>
<feature type="domain" description="Alpha/beta hydrolase fold-3" evidence="1">
    <location>
        <begin position="66"/>
        <end position="303"/>
    </location>
</feature>
<dbReference type="InterPro" id="IPR013094">
    <property type="entry name" value="AB_hydrolase_3"/>
</dbReference>
<dbReference type="AlphaFoldDB" id="A0A507B4W2"/>
<proteinExistence type="predicted"/>
<evidence type="ECO:0000313" key="3">
    <source>
        <dbReference type="Proteomes" id="UP000319257"/>
    </source>
</evidence>
<dbReference type="Gene3D" id="3.40.50.1820">
    <property type="entry name" value="alpha/beta hydrolase"/>
    <property type="match status" value="1"/>
</dbReference>
<dbReference type="STRING" id="1093900.A0A507B4W2"/>
<dbReference type="GeneID" id="41975056"/>
<name>A0A507B4W2_9PEZI</name>
<comment type="caution">
    <text evidence="2">The sequence shown here is derived from an EMBL/GenBank/DDBJ whole genome shotgun (WGS) entry which is preliminary data.</text>
</comment>
<gene>
    <name evidence="2" type="ORF">E0L32_007609</name>
</gene>
<dbReference type="GO" id="GO:0016787">
    <property type="term" value="F:hydrolase activity"/>
    <property type="evidence" value="ECO:0007669"/>
    <property type="project" value="InterPro"/>
</dbReference>
<accession>A0A507B4W2</accession>
<evidence type="ECO:0000313" key="2">
    <source>
        <dbReference type="EMBL" id="TPX11630.1"/>
    </source>
</evidence>
<dbReference type="SUPFAM" id="SSF53474">
    <property type="entry name" value="alpha/beta-Hydrolases"/>
    <property type="match status" value="1"/>
</dbReference>